<accession>M5FS61</accession>
<dbReference type="HOGENOM" id="CLU_2312739_0_0_1"/>
<reference evidence="2 3" key="1">
    <citation type="journal article" date="2012" name="Science">
        <title>The Paleozoic origin of enzymatic lignin decomposition reconstructed from 31 fungal genomes.</title>
        <authorList>
            <person name="Floudas D."/>
            <person name="Binder M."/>
            <person name="Riley R."/>
            <person name="Barry K."/>
            <person name="Blanchette R.A."/>
            <person name="Henrissat B."/>
            <person name="Martinez A.T."/>
            <person name="Otillar R."/>
            <person name="Spatafora J.W."/>
            <person name="Yadav J.S."/>
            <person name="Aerts A."/>
            <person name="Benoit I."/>
            <person name="Boyd A."/>
            <person name="Carlson A."/>
            <person name="Copeland A."/>
            <person name="Coutinho P.M."/>
            <person name="de Vries R.P."/>
            <person name="Ferreira P."/>
            <person name="Findley K."/>
            <person name="Foster B."/>
            <person name="Gaskell J."/>
            <person name="Glotzer D."/>
            <person name="Gorecki P."/>
            <person name="Heitman J."/>
            <person name="Hesse C."/>
            <person name="Hori C."/>
            <person name="Igarashi K."/>
            <person name="Jurgens J.A."/>
            <person name="Kallen N."/>
            <person name="Kersten P."/>
            <person name="Kohler A."/>
            <person name="Kuees U."/>
            <person name="Kumar T.K.A."/>
            <person name="Kuo A."/>
            <person name="LaButti K."/>
            <person name="Larrondo L.F."/>
            <person name="Lindquist E."/>
            <person name="Ling A."/>
            <person name="Lombard V."/>
            <person name="Lucas S."/>
            <person name="Lundell T."/>
            <person name="Martin R."/>
            <person name="McLaughlin D.J."/>
            <person name="Morgenstern I."/>
            <person name="Morin E."/>
            <person name="Murat C."/>
            <person name="Nagy L.G."/>
            <person name="Nolan M."/>
            <person name="Ohm R.A."/>
            <person name="Patyshakuliyeva A."/>
            <person name="Rokas A."/>
            <person name="Ruiz-Duenas F.J."/>
            <person name="Sabat G."/>
            <person name="Salamov A."/>
            <person name="Samejima M."/>
            <person name="Schmutz J."/>
            <person name="Slot J.C."/>
            <person name="St John F."/>
            <person name="Stenlid J."/>
            <person name="Sun H."/>
            <person name="Sun S."/>
            <person name="Syed K."/>
            <person name="Tsang A."/>
            <person name="Wiebenga A."/>
            <person name="Young D."/>
            <person name="Pisabarro A."/>
            <person name="Eastwood D.C."/>
            <person name="Martin F."/>
            <person name="Cullen D."/>
            <person name="Grigoriev I.V."/>
            <person name="Hibbett D.S."/>
        </authorList>
    </citation>
    <scope>NUCLEOTIDE SEQUENCE [LARGE SCALE GENOMIC DNA]</scope>
    <source>
        <strain evidence="2 3">DJM-731 SS1</strain>
    </source>
</reference>
<dbReference type="RefSeq" id="XP_040625531.1">
    <property type="nucleotide sequence ID" value="XM_040773607.1"/>
</dbReference>
<feature type="region of interest" description="Disordered" evidence="1">
    <location>
        <begin position="68"/>
        <end position="100"/>
    </location>
</feature>
<evidence type="ECO:0000256" key="1">
    <source>
        <dbReference type="SAM" id="MobiDB-lite"/>
    </source>
</evidence>
<dbReference type="Proteomes" id="UP000030653">
    <property type="component" value="Unassembled WGS sequence"/>
</dbReference>
<protein>
    <submittedName>
        <fullName evidence="2">Uncharacterized protein</fullName>
    </submittedName>
</protein>
<gene>
    <name evidence="2" type="ORF">DACRYDRAFT_24243</name>
</gene>
<feature type="non-terminal residue" evidence="2">
    <location>
        <position position="100"/>
    </location>
</feature>
<evidence type="ECO:0000313" key="3">
    <source>
        <dbReference type="Proteomes" id="UP000030653"/>
    </source>
</evidence>
<dbReference type="AlphaFoldDB" id="M5FS61"/>
<dbReference type="GeneID" id="63688669"/>
<keyword evidence="3" id="KW-1185">Reference proteome</keyword>
<evidence type="ECO:0000313" key="2">
    <source>
        <dbReference type="EMBL" id="EJT98633.1"/>
    </source>
</evidence>
<name>M5FS61_DACPD</name>
<proteinExistence type="predicted"/>
<sequence length="100" mass="11139">MKRRKRMGCGCEVSLLACTTCGTHIGTHTTHLCKLHSLRNSPTYKARYRFLPSRVFLSTSPLLPPLTYRLPPSPSPPEPELEGFATPPPSPRSGGNWFVF</sequence>
<organism evidence="2 3">
    <name type="scientific">Dacryopinax primogenitus (strain DJM 731)</name>
    <name type="common">Brown rot fungus</name>
    <dbReference type="NCBI Taxonomy" id="1858805"/>
    <lineage>
        <taxon>Eukaryota</taxon>
        <taxon>Fungi</taxon>
        <taxon>Dikarya</taxon>
        <taxon>Basidiomycota</taxon>
        <taxon>Agaricomycotina</taxon>
        <taxon>Dacrymycetes</taxon>
        <taxon>Dacrymycetales</taxon>
        <taxon>Dacrymycetaceae</taxon>
        <taxon>Dacryopinax</taxon>
    </lineage>
</organism>
<dbReference type="EMBL" id="JH795872">
    <property type="protein sequence ID" value="EJT98633.1"/>
    <property type="molecule type" value="Genomic_DNA"/>
</dbReference>